<feature type="compositionally biased region" description="Low complexity" evidence="4">
    <location>
        <begin position="375"/>
        <end position="389"/>
    </location>
</feature>
<dbReference type="Pfam" id="PF02854">
    <property type="entry name" value="MIF4G"/>
    <property type="match status" value="1"/>
</dbReference>
<dbReference type="InterPro" id="IPR016024">
    <property type="entry name" value="ARM-type_fold"/>
</dbReference>
<feature type="compositionally biased region" description="Low complexity" evidence="4">
    <location>
        <begin position="239"/>
        <end position="263"/>
    </location>
</feature>
<dbReference type="InterPro" id="IPR003891">
    <property type="entry name" value="Initiation_fac_eIF4g_MI"/>
</dbReference>
<dbReference type="eggNOG" id="KOG0401">
    <property type="taxonomic scope" value="Eukaryota"/>
</dbReference>
<dbReference type="VEuPathDB" id="FungiDB:AMAG_18579"/>
<organism evidence="6 7">
    <name type="scientific">Allomyces macrogynus (strain ATCC 38327)</name>
    <name type="common">Allomyces javanicus var. macrogynus</name>
    <dbReference type="NCBI Taxonomy" id="578462"/>
    <lineage>
        <taxon>Eukaryota</taxon>
        <taxon>Fungi</taxon>
        <taxon>Fungi incertae sedis</taxon>
        <taxon>Blastocladiomycota</taxon>
        <taxon>Blastocladiomycetes</taxon>
        <taxon>Blastocladiales</taxon>
        <taxon>Blastocladiaceae</taxon>
        <taxon>Allomyces</taxon>
    </lineage>
</organism>
<reference evidence="7" key="2">
    <citation type="submission" date="2009-11" db="EMBL/GenBank/DDBJ databases">
        <title>The Genome Sequence of Allomyces macrogynus strain ATCC 38327.</title>
        <authorList>
            <consortium name="The Broad Institute Genome Sequencing Platform"/>
            <person name="Russ C."/>
            <person name="Cuomo C."/>
            <person name="Shea T."/>
            <person name="Young S.K."/>
            <person name="Zeng Q."/>
            <person name="Koehrsen M."/>
            <person name="Haas B."/>
            <person name="Borodovsky M."/>
            <person name="Guigo R."/>
            <person name="Alvarado L."/>
            <person name="Berlin A."/>
            <person name="Borenstein D."/>
            <person name="Chen Z."/>
            <person name="Engels R."/>
            <person name="Freedman E."/>
            <person name="Gellesch M."/>
            <person name="Goldberg J."/>
            <person name="Griggs A."/>
            <person name="Gujja S."/>
            <person name="Heiman D."/>
            <person name="Hepburn T."/>
            <person name="Howarth C."/>
            <person name="Jen D."/>
            <person name="Larson L."/>
            <person name="Lewis B."/>
            <person name="Mehta T."/>
            <person name="Park D."/>
            <person name="Pearson M."/>
            <person name="Roberts A."/>
            <person name="Saif S."/>
            <person name="Shenoy N."/>
            <person name="Sisk P."/>
            <person name="Stolte C."/>
            <person name="Sykes S."/>
            <person name="Walk T."/>
            <person name="White J."/>
            <person name="Yandava C."/>
            <person name="Burger G."/>
            <person name="Gray M.W."/>
            <person name="Holland P.W.H."/>
            <person name="King N."/>
            <person name="Lang F.B.F."/>
            <person name="Roger A.J."/>
            <person name="Ruiz-Trillo I."/>
            <person name="Lander E."/>
            <person name="Nusbaum C."/>
        </authorList>
    </citation>
    <scope>NUCLEOTIDE SEQUENCE [LARGE SCALE GENOMIC DNA]</scope>
    <source>
        <strain evidence="7">ATCC 38327</strain>
    </source>
</reference>
<proteinExistence type="inferred from homology"/>
<feature type="domain" description="MIF4G" evidence="5">
    <location>
        <begin position="2"/>
        <end position="223"/>
    </location>
</feature>
<dbReference type="Gene3D" id="1.25.40.180">
    <property type="match status" value="2"/>
</dbReference>
<evidence type="ECO:0000256" key="4">
    <source>
        <dbReference type="SAM" id="MobiDB-lite"/>
    </source>
</evidence>
<evidence type="ECO:0000256" key="1">
    <source>
        <dbReference type="ARBA" id="ARBA00005775"/>
    </source>
</evidence>
<name>A0A0L0SDN3_ALLM3</name>
<evidence type="ECO:0000256" key="3">
    <source>
        <dbReference type="ARBA" id="ARBA00022917"/>
    </source>
</evidence>
<dbReference type="SUPFAM" id="SSF48371">
    <property type="entry name" value="ARM repeat"/>
    <property type="match status" value="2"/>
</dbReference>
<dbReference type="GO" id="GO:0003729">
    <property type="term" value="F:mRNA binding"/>
    <property type="evidence" value="ECO:0007669"/>
    <property type="project" value="TreeGrafter"/>
</dbReference>
<evidence type="ECO:0000313" key="6">
    <source>
        <dbReference type="EMBL" id="KNE60663.1"/>
    </source>
</evidence>
<comment type="similarity">
    <text evidence="1">Belongs to the eukaryotic initiation factor 4G family.</text>
</comment>
<keyword evidence="7" id="KW-1185">Reference proteome</keyword>
<gene>
    <name evidence="6" type="ORF">AMAG_18579</name>
</gene>
<dbReference type="AlphaFoldDB" id="A0A0L0SDN3"/>
<dbReference type="STRING" id="578462.A0A0L0SDN3"/>
<dbReference type="PANTHER" id="PTHR23253:SF9">
    <property type="entry name" value="EUKARYOTIC TRANSLATION INITIATION FACTOR 4 GAMMA 2"/>
    <property type="match status" value="1"/>
</dbReference>
<dbReference type="Proteomes" id="UP000054350">
    <property type="component" value="Unassembled WGS sequence"/>
</dbReference>
<evidence type="ECO:0000313" key="7">
    <source>
        <dbReference type="Proteomes" id="UP000054350"/>
    </source>
</evidence>
<dbReference type="InterPro" id="IPR003890">
    <property type="entry name" value="MIF4G-like_typ-3"/>
</dbReference>
<dbReference type="OMA" id="WANKSEH"/>
<accession>A0A0L0SDN3</accession>
<protein>
    <recommendedName>
        <fullName evidence="5">MIF4G domain-containing protein</fullName>
    </recommendedName>
</protein>
<keyword evidence="2" id="KW-0396">Initiation factor</keyword>
<dbReference type="GO" id="GO:0003743">
    <property type="term" value="F:translation initiation factor activity"/>
    <property type="evidence" value="ECO:0007669"/>
    <property type="project" value="UniProtKB-KW"/>
</dbReference>
<dbReference type="EMBL" id="GG745336">
    <property type="protein sequence ID" value="KNE60663.1"/>
    <property type="molecule type" value="Genomic_DNA"/>
</dbReference>
<dbReference type="SMART" id="SM00543">
    <property type="entry name" value="MIF4G"/>
    <property type="match status" value="1"/>
</dbReference>
<evidence type="ECO:0000259" key="5">
    <source>
        <dbReference type="SMART" id="SM00543"/>
    </source>
</evidence>
<dbReference type="Pfam" id="PF02847">
    <property type="entry name" value="MA3"/>
    <property type="match status" value="1"/>
</dbReference>
<evidence type="ECO:0000256" key="2">
    <source>
        <dbReference type="ARBA" id="ARBA00022540"/>
    </source>
</evidence>
<dbReference type="GO" id="GO:0016281">
    <property type="term" value="C:eukaryotic translation initiation factor 4F complex"/>
    <property type="evidence" value="ECO:0007669"/>
    <property type="project" value="TreeGrafter"/>
</dbReference>
<reference evidence="6 7" key="1">
    <citation type="submission" date="2009-11" db="EMBL/GenBank/DDBJ databases">
        <title>Annotation of Allomyces macrogynus ATCC 38327.</title>
        <authorList>
            <consortium name="The Broad Institute Genome Sequencing Platform"/>
            <person name="Russ C."/>
            <person name="Cuomo C."/>
            <person name="Burger G."/>
            <person name="Gray M.W."/>
            <person name="Holland P.W.H."/>
            <person name="King N."/>
            <person name="Lang F.B.F."/>
            <person name="Roger A.J."/>
            <person name="Ruiz-Trillo I."/>
            <person name="Young S.K."/>
            <person name="Zeng Q."/>
            <person name="Gargeya S."/>
            <person name="Fitzgerald M."/>
            <person name="Haas B."/>
            <person name="Abouelleil A."/>
            <person name="Alvarado L."/>
            <person name="Arachchi H.M."/>
            <person name="Berlin A."/>
            <person name="Chapman S.B."/>
            <person name="Gearin G."/>
            <person name="Goldberg J."/>
            <person name="Griggs A."/>
            <person name="Gujja S."/>
            <person name="Hansen M."/>
            <person name="Heiman D."/>
            <person name="Howarth C."/>
            <person name="Larimer J."/>
            <person name="Lui A."/>
            <person name="MacDonald P.J.P."/>
            <person name="McCowen C."/>
            <person name="Montmayeur A."/>
            <person name="Murphy C."/>
            <person name="Neiman D."/>
            <person name="Pearson M."/>
            <person name="Priest M."/>
            <person name="Roberts A."/>
            <person name="Saif S."/>
            <person name="Shea T."/>
            <person name="Sisk P."/>
            <person name="Stolte C."/>
            <person name="Sykes S."/>
            <person name="Wortman J."/>
            <person name="Nusbaum C."/>
            <person name="Birren B."/>
        </authorList>
    </citation>
    <scope>NUCLEOTIDE SEQUENCE [LARGE SCALE GENOMIC DNA]</scope>
    <source>
        <strain evidence="6 7">ATCC 38327</strain>
    </source>
</reference>
<keyword evidence="3" id="KW-0648">Protein biosynthesis</keyword>
<feature type="region of interest" description="Disordered" evidence="4">
    <location>
        <begin position="230"/>
        <end position="328"/>
    </location>
</feature>
<dbReference type="OrthoDB" id="514777at2759"/>
<dbReference type="PANTHER" id="PTHR23253">
    <property type="entry name" value="EUKARYOTIC TRANSLATION INITIATION FACTOR 4 GAMMA"/>
    <property type="match status" value="1"/>
</dbReference>
<sequence length="528" mass="58029">MEKKTRGLLNKLSPENYDRLKDKFLFKPKFMEAVTAVCGLLVRKSFEEPKYASLYAKLTLHYCQNAPLPEEVEEDEASKRAMGAHVRKLIIMACQRQFETRPSWTEKPQMTEEEYEAVVKIKTKALGNMRFVAELYNSGVVSKKVISMIVTQLVSSIQSEPKQEDIECALTLLATIGRGVDASLDPQLVAQWFALLAQAKENEAILSRLRFAIADLIDLRAAGWRKDASVVPTPVGSSAGTQRQNSTTTTNNNNNNAGGSTRGQPRRNEANADGWIASPSASSQGRRRDPAKASRFGRGGDQGGRNDRQASGTGGRRGGARQQQDPPKKTTVNLFDMFHHMEEQQNQDEEPPSTEASPSDAQAAETVPEPEAETEAAAPAKPANGAVPVEEQPEMSEDEVSAKAEAIVKNMLSSKEASEFVDDVKKITKYLPGLIMRSLELVTEKKEPEATLFGKALAMTINEGIVSADDMVAALADNDFMEYYEDMKMDIPQLDKLFVAFVTELRTANGVTDEHVQRIATKAGGLKI</sequence>
<feature type="region of interest" description="Disordered" evidence="4">
    <location>
        <begin position="343"/>
        <end position="401"/>
    </location>
</feature>